<dbReference type="InParanoid" id="A0A152A9C1"/>
<name>A0A152A9C1_TIELA</name>
<organism evidence="11 12">
    <name type="scientific">Tieghemostelium lacteum</name>
    <name type="common">Slime mold</name>
    <name type="synonym">Dictyostelium lacteum</name>
    <dbReference type="NCBI Taxonomy" id="361077"/>
    <lineage>
        <taxon>Eukaryota</taxon>
        <taxon>Amoebozoa</taxon>
        <taxon>Evosea</taxon>
        <taxon>Eumycetozoa</taxon>
        <taxon>Dictyostelia</taxon>
        <taxon>Dictyosteliales</taxon>
        <taxon>Raperosteliaceae</taxon>
        <taxon>Tieghemostelium</taxon>
    </lineage>
</organism>
<keyword evidence="12" id="KW-1185">Reference proteome</keyword>
<evidence type="ECO:0000256" key="8">
    <source>
        <dbReference type="SAM" id="Coils"/>
    </source>
</evidence>
<feature type="compositionally biased region" description="Low complexity" evidence="9">
    <location>
        <begin position="92"/>
        <end position="165"/>
    </location>
</feature>
<reference evidence="11 12" key="1">
    <citation type="submission" date="2015-12" db="EMBL/GenBank/DDBJ databases">
        <title>Dictyostelia acquired genes for synthesis and detection of signals that induce cell-type specialization by lateral gene transfer from prokaryotes.</title>
        <authorList>
            <person name="Gloeckner G."/>
            <person name="Schaap P."/>
        </authorList>
    </citation>
    <scope>NUCLEOTIDE SEQUENCE [LARGE SCALE GENOMIC DNA]</scope>
    <source>
        <strain evidence="11 12">TK</strain>
    </source>
</reference>
<feature type="compositionally biased region" description="Low complexity" evidence="9">
    <location>
        <begin position="335"/>
        <end position="376"/>
    </location>
</feature>
<keyword evidence="7" id="KW-0206">Cytoskeleton</keyword>
<gene>
    <name evidence="11" type="ORF">DLAC_00284</name>
</gene>
<keyword evidence="6 8" id="KW-0175">Coiled coil</keyword>
<evidence type="ECO:0000256" key="3">
    <source>
        <dbReference type="ARBA" id="ARBA00022490"/>
    </source>
</evidence>
<feature type="compositionally biased region" description="Acidic residues" evidence="9">
    <location>
        <begin position="393"/>
        <end position="403"/>
    </location>
</feature>
<dbReference type="Pfam" id="PF12455">
    <property type="entry name" value="Dynactin"/>
    <property type="match status" value="1"/>
</dbReference>
<feature type="coiled-coil region" evidence="8">
    <location>
        <begin position="733"/>
        <end position="802"/>
    </location>
</feature>
<feature type="compositionally biased region" description="Low complexity" evidence="9">
    <location>
        <begin position="180"/>
        <end position="255"/>
    </location>
</feature>
<feature type="coiled-coil region" evidence="8">
    <location>
        <begin position="442"/>
        <end position="697"/>
    </location>
</feature>
<dbReference type="OMA" id="LFEMEPV"/>
<dbReference type="PROSITE" id="PS00845">
    <property type="entry name" value="CAP_GLY_1"/>
    <property type="match status" value="1"/>
</dbReference>
<evidence type="ECO:0000256" key="4">
    <source>
        <dbReference type="ARBA" id="ARBA00022701"/>
    </source>
</evidence>
<feature type="domain" description="CAP-Gly" evidence="10">
    <location>
        <begin position="30"/>
        <end position="72"/>
    </location>
</feature>
<protein>
    <submittedName>
        <fullName evidence="11">Dynactin</fullName>
    </submittedName>
</protein>
<dbReference type="InterPro" id="IPR000938">
    <property type="entry name" value="CAP-Gly_domain"/>
</dbReference>
<dbReference type="PROSITE" id="PS50245">
    <property type="entry name" value="CAP_GLY_2"/>
    <property type="match status" value="1"/>
</dbReference>
<proteinExistence type="inferred from homology"/>
<dbReference type="InterPro" id="IPR022157">
    <property type="entry name" value="Dynactin"/>
</dbReference>
<dbReference type="Proteomes" id="UP000076078">
    <property type="component" value="Unassembled WGS sequence"/>
</dbReference>
<evidence type="ECO:0000313" key="12">
    <source>
        <dbReference type="Proteomes" id="UP000076078"/>
    </source>
</evidence>
<keyword evidence="3" id="KW-0963">Cytoplasm</keyword>
<comment type="similarity">
    <text evidence="2">Belongs to the dynactin 150 kDa subunit family.</text>
</comment>
<evidence type="ECO:0000256" key="7">
    <source>
        <dbReference type="ARBA" id="ARBA00023212"/>
    </source>
</evidence>
<dbReference type="SUPFAM" id="SSF74924">
    <property type="entry name" value="Cap-Gly domain"/>
    <property type="match status" value="1"/>
</dbReference>
<feature type="coiled-coil region" evidence="8">
    <location>
        <begin position="1204"/>
        <end position="1344"/>
    </location>
</feature>
<evidence type="ECO:0000256" key="9">
    <source>
        <dbReference type="SAM" id="MobiDB-lite"/>
    </source>
</evidence>
<dbReference type="STRING" id="361077.A0A152A9C1"/>
<dbReference type="SMART" id="SM01052">
    <property type="entry name" value="CAP_GLY"/>
    <property type="match status" value="1"/>
</dbReference>
<evidence type="ECO:0000313" key="11">
    <source>
        <dbReference type="EMBL" id="KYR02819.1"/>
    </source>
</evidence>
<sequence>MSEETKISVGLRVTILNKPELGKGYVKYIGLTKFAEGRWVGIELDGPNGKNDGTVKGDKYFDCKPNHGIFVRSNIVIPDGQQSQDDSHHTDTLMPTLPPQTTTTTPTTTTTSTTTPSTSKSGIRPPSSTGVRPPTTSGTTTTSGIRPPSSVGNRPSSGSVSGSSSTTGIKKPTESGIKKPSTSTTPTTTSTGSGSTSTTPHTSRPSSPTPTTEPVTTTDEQKKTTTTTTTTRPPSSTSARPPSSGSVHPTTTTKPSQPPKEEKQPELTLEDLNKSTGPSTSSSSLKPPSTGIRPPSSTGSRSTTSTSEKSTTSSGIKPPTSTSTTTKEDDKVEKPTTTATSTSTSSGIKPPTSSGIKPPTTSTSTSTTSFSELTTSQLTGSNSSLKKSKIMAGEDEDEKEEDEKINDLLNKSLVNEKSLKDSVVDENVEKMMAAINELTEFKLKSQDQINDLQNTIRELSSQKDKSSREYEKQIQQLEKSISQKEKEYDNLLKSQHKSDESAEKQISKEKELFEKEKEQFNEQISSLNDTIELLTLDKELTEEKLELSQTELEQVQEELELLKVEFENVKIQLNASSKTPQIDESLPTDVGVLQEQNEKLKETLVKLRDMALSDKHEFAKKSKDYEQSSKQLQTANDKIQKLELDVALKLEEILEYKLALEDAESQEALITDLTEKNLELNEEVDELKGTLSDLEAFKDLSEELTENQVALEKSLRHDLYAKEVENLNLNGQLANQALKISEAERTIQQFRELVGRLQHKIEEMKKREDEQYEQNTNFTALQQQLLNKNQQLQNQVIRATALEIDHQLDTYKAKEAELHLSFINEYLPEQTFQSDNDSIKLLLTLKRIVLKSELAQKYLNRTYKVEEISQKLLSSTGQQTESDELVASSNTVAHSLQVIHILDHLIISATWLSETLEHCSVDNWLKSGRSTKDINRQEQILDQLLGLIKEEQYGLGYSSQDLEKITVKLDSILANVFGETQIYKSEWSMILNHILNIQYYLKQIMLNDINISNTIQSNVPTFPQKDISKLLSICRKVFKNLLTKPSLKHSTVIRDILKFSETSCSSILNDLVQSIPKMRDQSINQEILIAQMNTRVESILLSNSNFTGNSKQSGNDEFELDGIISQNQVNEDTLSPLEKLFNRLIVQLNDIVESILAGDLNEDSKQHQQQQQQQQQKPWVIRSIQLKQSLGEVGTLYNTIAAKEQELLENLKALKTKDAELIEEKRKEESFDKRIKTLQKSENELNAQLEKEREVREKNEKQYKQAIAILRKDHSDLDQENKTLKQKNTNLLQEQKKMQVNLNSLNQGIGNDVQQLRQADDIQVVTLKKSIRYLRQENQKLKHQKSLHELSQMLPEFTYNIVPKEDEDKSIQDQTDIKPTSPLVQSKPHLKFNEILEYSKLVGHTMNQILETAATPKVLDISGQQQQQQQQSSSSSNGALAMNEIEKLKQIEKQQVMRVQLLQSKMTNIISSQFGSFGLQNYTDPLQSNMLKQFVPKPIGKVSIPLLSSTHNSLLQDDDIRRALSSSTVTPSNLLFTNQKSFNEIHQVFVN</sequence>
<evidence type="ECO:0000256" key="6">
    <source>
        <dbReference type="ARBA" id="ARBA00023054"/>
    </source>
</evidence>
<comment type="subcellular location">
    <subcellularLocation>
        <location evidence="1">Cytoplasm</location>
        <location evidence="1">Cytoskeleton</location>
    </subcellularLocation>
</comment>
<dbReference type="FunCoup" id="A0A152A9C1">
    <property type="interactions" value="10"/>
</dbReference>
<accession>A0A152A9C1</accession>
<comment type="caution">
    <text evidence="11">The sequence shown here is derived from an EMBL/GenBank/DDBJ whole genome shotgun (WGS) entry which is preliminary data.</text>
</comment>
<dbReference type="PANTHER" id="PTHR18916">
    <property type="entry name" value="DYNACTIN 1-RELATED MICROTUBULE-BINDING"/>
    <property type="match status" value="1"/>
</dbReference>
<feature type="compositionally biased region" description="Low complexity" evidence="9">
    <location>
        <begin position="274"/>
        <end position="325"/>
    </location>
</feature>
<feature type="region of interest" description="Disordered" evidence="9">
    <location>
        <begin position="79"/>
        <end position="403"/>
    </location>
</feature>
<dbReference type="Pfam" id="PF01302">
    <property type="entry name" value="CAP_GLY"/>
    <property type="match status" value="1"/>
</dbReference>
<evidence type="ECO:0000256" key="1">
    <source>
        <dbReference type="ARBA" id="ARBA00004245"/>
    </source>
</evidence>
<evidence type="ECO:0000256" key="2">
    <source>
        <dbReference type="ARBA" id="ARBA00011010"/>
    </source>
</evidence>
<dbReference type="InterPro" id="IPR036859">
    <property type="entry name" value="CAP-Gly_dom_sf"/>
</dbReference>
<evidence type="ECO:0000259" key="10">
    <source>
        <dbReference type="PROSITE" id="PS50245"/>
    </source>
</evidence>
<keyword evidence="4" id="KW-0493">Microtubule</keyword>
<keyword evidence="5" id="KW-0243">Dynein</keyword>
<dbReference type="EMBL" id="LODT01000001">
    <property type="protein sequence ID" value="KYR02819.1"/>
    <property type="molecule type" value="Genomic_DNA"/>
</dbReference>
<evidence type="ECO:0000256" key="5">
    <source>
        <dbReference type="ARBA" id="ARBA00023017"/>
    </source>
</evidence>
<dbReference type="GO" id="GO:0030286">
    <property type="term" value="C:dynein complex"/>
    <property type="evidence" value="ECO:0007669"/>
    <property type="project" value="UniProtKB-KW"/>
</dbReference>
<dbReference type="OrthoDB" id="2130750at2759"/>
<dbReference type="GO" id="GO:0005874">
    <property type="term" value="C:microtubule"/>
    <property type="evidence" value="ECO:0007669"/>
    <property type="project" value="UniProtKB-KW"/>
</dbReference>
<dbReference type="Gene3D" id="2.30.30.190">
    <property type="entry name" value="CAP Gly-rich-like domain"/>
    <property type="match status" value="1"/>
</dbReference>